<comment type="catalytic activity">
    <reaction evidence="1">
        <text>S-ubiquitinyl-[E2 ubiquitin-conjugating enzyme]-L-cysteine + [acceptor protein]-L-lysine = [E2 ubiquitin-conjugating enzyme]-L-cysteine + N(6)-ubiquitinyl-[acceptor protein]-L-lysine.</text>
        <dbReference type="EC" id="2.3.2.26"/>
    </reaction>
</comment>
<gene>
    <name evidence="7" type="ORF">DIATSA_LOCUS3864</name>
</gene>
<dbReference type="InterPro" id="IPR050409">
    <property type="entry name" value="E3_ubiq-protein_ligase"/>
</dbReference>
<evidence type="ECO:0000256" key="5">
    <source>
        <dbReference type="ARBA" id="ARBA00022786"/>
    </source>
</evidence>
<dbReference type="InterPro" id="IPR035983">
    <property type="entry name" value="Hect_E3_ubiquitin_ligase"/>
</dbReference>
<evidence type="ECO:0000256" key="1">
    <source>
        <dbReference type="ARBA" id="ARBA00000885"/>
    </source>
</evidence>
<keyword evidence="5" id="KW-0833">Ubl conjugation pathway</keyword>
<evidence type="ECO:0000313" key="7">
    <source>
        <dbReference type="EMBL" id="CAG9785866.1"/>
    </source>
</evidence>
<organism evidence="7 8">
    <name type="scientific">Diatraea saccharalis</name>
    <name type="common">sugarcane borer</name>
    <dbReference type="NCBI Taxonomy" id="40085"/>
    <lineage>
        <taxon>Eukaryota</taxon>
        <taxon>Metazoa</taxon>
        <taxon>Ecdysozoa</taxon>
        <taxon>Arthropoda</taxon>
        <taxon>Hexapoda</taxon>
        <taxon>Insecta</taxon>
        <taxon>Pterygota</taxon>
        <taxon>Neoptera</taxon>
        <taxon>Endopterygota</taxon>
        <taxon>Lepidoptera</taxon>
        <taxon>Glossata</taxon>
        <taxon>Ditrysia</taxon>
        <taxon>Pyraloidea</taxon>
        <taxon>Crambidae</taxon>
        <taxon>Crambinae</taxon>
        <taxon>Diatraea</taxon>
    </lineage>
</organism>
<dbReference type="EC" id="2.3.2.26" evidence="3"/>
<reference evidence="7" key="1">
    <citation type="submission" date="2021-12" db="EMBL/GenBank/DDBJ databases">
        <authorList>
            <person name="King R."/>
        </authorList>
    </citation>
    <scope>NUCLEOTIDE SEQUENCE</scope>
</reference>
<sequence>MASYLHTQSCMSNNVGILKYYELAGKLVGKCLYESALGGPYRQLVRARLTRSFLAQIIGLRVHYKYFEQDDPELYLTKIKYVLETDLDANDAGPEIFFCDDVYENGRLVCTHDLIPNGSNIRSHIAETSAWCTLTTSWSVVG</sequence>
<protein>
    <recommendedName>
        <fullName evidence="3">HECT-type E3 ubiquitin transferase</fullName>
        <ecNumber evidence="3">2.3.2.26</ecNumber>
    </recommendedName>
</protein>
<proteinExistence type="predicted"/>
<dbReference type="GO" id="GO:0043066">
    <property type="term" value="P:negative regulation of apoptotic process"/>
    <property type="evidence" value="ECO:0007669"/>
    <property type="project" value="TreeGrafter"/>
</dbReference>
<comment type="pathway">
    <text evidence="2">Protein modification; protein ubiquitination.</text>
</comment>
<dbReference type="EMBL" id="OU893345">
    <property type="protein sequence ID" value="CAG9785866.1"/>
    <property type="molecule type" value="Genomic_DNA"/>
</dbReference>
<keyword evidence="4" id="KW-0808">Transferase</keyword>
<dbReference type="GO" id="GO:0006511">
    <property type="term" value="P:ubiquitin-dependent protein catabolic process"/>
    <property type="evidence" value="ECO:0007669"/>
    <property type="project" value="TreeGrafter"/>
</dbReference>
<accession>A0A9N9QYC9</accession>
<dbReference type="GO" id="GO:0000209">
    <property type="term" value="P:protein polyubiquitination"/>
    <property type="evidence" value="ECO:0007669"/>
    <property type="project" value="TreeGrafter"/>
</dbReference>
<name>A0A9N9QYC9_9NEOP</name>
<evidence type="ECO:0000256" key="4">
    <source>
        <dbReference type="ARBA" id="ARBA00022679"/>
    </source>
</evidence>
<dbReference type="PANTHER" id="PTHR11254">
    <property type="entry name" value="HECT DOMAIN UBIQUITIN-PROTEIN LIGASE"/>
    <property type="match status" value="1"/>
</dbReference>
<feature type="domain" description="HECT" evidence="6">
    <location>
        <begin position="8"/>
        <end position="134"/>
    </location>
</feature>
<evidence type="ECO:0000256" key="2">
    <source>
        <dbReference type="ARBA" id="ARBA00004906"/>
    </source>
</evidence>
<dbReference type="Gene3D" id="3.30.2160.10">
    <property type="entry name" value="Hect, E3 ligase catalytic domain"/>
    <property type="match status" value="1"/>
</dbReference>
<keyword evidence="8" id="KW-1185">Reference proteome</keyword>
<dbReference type="Gene3D" id="3.90.1750.10">
    <property type="entry name" value="Hect, E3 ligase catalytic domains"/>
    <property type="match status" value="1"/>
</dbReference>
<dbReference type="GO" id="GO:0009966">
    <property type="term" value="P:regulation of signal transduction"/>
    <property type="evidence" value="ECO:0007669"/>
    <property type="project" value="UniProtKB-ARBA"/>
</dbReference>
<dbReference type="Pfam" id="PF00632">
    <property type="entry name" value="HECT"/>
    <property type="match status" value="1"/>
</dbReference>
<dbReference type="OrthoDB" id="6057829at2759"/>
<dbReference type="GO" id="GO:0061630">
    <property type="term" value="F:ubiquitin protein ligase activity"/>
    <property type="evidence" value="ECO:0007669"/>
    <property type="project" value="UniProtKB-EC"/>
</dbReference>
<reference evidence="7" key="2">
    <citation type="submission" date="2022-10" db="EMBL/GenBank/DDBJ databases">
        <authorList>
            <consortium name="ENA_rothamsted_submissions"/>
            <consortium name="culmorum"/>
            <person name="King R."/>
        </authorList>
    </citation>
    <scope>NUCLEOTIDE SEQUENCE</scope>
</reference>
<dbReference type="GO" id="GO:0005829">
    <property type="term" value="C:cytosol"/>
    <property type="evidence" value="ECO:0007669"/>
    <property type="project" value="TreeGrafter"/>
</dbReference>
<dbReference type="InterPro" id="IPR000569">
    <property type="entry name" value="HECT_dom"/>
</dbReference>
<dbReference type="AlphaFoldDB" id="A0A9N9QYC9"/>
<evidence type="ECO:0000256" key="3">
    <source>
        <dbReference type="ARBA" id="ARBA00012485"/>
    </source>
</evidence>
<dbReference type="PANTHER" id="PTHR11254:SF340">
    <property type="entry name" value="APOPTOSIS-RESISTANT E3 UBIQUITIN PROTEIN LIGASE 1"/>
    <property type="match status" value="1"/>
</dbReference>
<evidence type="ECO:0000259" key="6">
    <source>
        <dbReference type="Pfam" id="PF00632"/>
    </source>
</evidence>
<dbReference type="SUPFAM" id="SSF56204">
    <property type="entry name" value="Hect, E3 ligase catalytic domain"/>
    <property type="match status" value="1"/>
</dbReference>
<evidence type="ECO:0000313" key="8">
    <source>
        <dbReference type="Proteomes" id="UP001153714"/>
    </source>
</evidence>
<dbReference type="Proteomes" id="UP001153714">
    <property type="component" value="Chromosome 14"/>
</dbReference>